<dbReference type="Pfam" id="PF19942">
    <property type="entry name" value="DUF6404"/>
    <property type="match status" value="1"/>
</dbReference>
<keyword evidence="1" id="KW-1133">Transmembrane helix</keyword>
<keyword evidence="1" id="KW-0472">Membrane</keyword>
<feature type="transmembrane region" description="Helical" evidence="1">
    <location>
        <begin position="44"/>
        <end position="69"/>
    </location>
</feature>
<keyword evidence="1" id="KW-0812">Transmembrane</keyword>
<gene>
    <name evidence="2" type="ORF">HAV22_07745</name>
</gene>
<dbReference type="EMBL" id="JAAQOM010000004">
    <property type="protein sequence ID" value="NIA53545.1"/>
    <property type="molecule type" value="Genomic_DNA"/>
</dbReference>
<comment type="caution">
    <text evidence="2">The sequence shown here is derived from an EMBL/GenBank/DDBJ whole genome shotgun (WGS) entry which is preliminary data.</text>
</comment>
<dbReference type="InterPro" id="IPR045644">
    <property type="entry name" value="DUF6404"/>
</dbReference>
<dbReference type="RefSeq" id="WP_166858222.1">
    <property type="nucleotide sequence ID" value="NZ_JAAQOM010000004.1"/>
</dbReference>
<reference evidence="2 3" key="1">
    <citation type="submission" date="2020-03" db="EMBL/GenBank/DDBJ databases">
        <title>Genome sequence of strain Massilia sp. TW-1.</title>
        <authorList>
            <person name="Chaudhary D.K."/>
        </authorList>
    </citation>
    <scope>NUCLEOTIDE SEQUENCE [LARGE SCALE GENOMIC DNA]</scope>
    <source>
        <strain evidence="2 3">TW-1</strain>
    </source>
</reference>
<evidence type="ECO:0000313" key="2">
    <source>
        <dbReference type="EMBL" id="NIA53545.1"/>
    </source>
</evidence>
<organism evidence="2 3">
    <name type="scientific">Telluria antibiotica</name>
    <dbReference type="NCBI Taxonomy" id="2717319"/>
    <lineage>
        <taxon>Bacteria</taxon>
        <taxon>Pseudomonadati</taxon>
        <taxon>Pseudomonadota</taxon>
        <taxon>Betaproteobacteria</taxon>
        <taxon>Burkholderiales</taxon>
        <taxon>Oxalobacteraceae</taxon>
        <taxon>Telluria group</taxon>
        <taxon>Telluria</taxon>
    </lineage>
</organism>
<sequence length="118" mass="13348">MHFRLRLDRSLALLSTRGVARRHAAPLLFRLLWRLGLRIRPPHFLGFATVACVYGTWFMSVWGVFMWTLVWSQQGTAVVDVALRAAAAGACFGLLMAWLYARERKEFAVPAWEAVAGN</sequence>
<protein>
    <submittedName>
        <fullName evidence="2">Uncharacterized protein</fullName>
    </submittedName>
</protein>
<dbReference type="Proteomes" id="UP000716322">
    <property type="component" value="Unassembled WGS sequence"/>
</dbReference>
<feature type="transmembrane region" description="Helical" evidence="1">
    <location>
        <begin position="81"/>
        <end position="101"/>
    </location>
</feature>
<evidence type="ECO:0000256" key="1">
    <source>
        <dbReference type="SAM" id="Phobius"/>
    </source>
</evidence>
<proteinExistence type="predicted"/>
<name>A0ABX0PBN7_9BURK</name>
<keyword evidence="3" id="KW-1185">Reference proteome</keyword>
<accession>A0ABX0PBN7</accession>
<evidence type="ECO:0000313" key="3">
    <source>
        <dbReference type="Proteomes" id="UP000716322"/>
    </source>
</evidence>